<name>A0A931IKF3_9NOCA</name>
<keyword evidence="3" id="KW-1185">Reference proteome</keyword>
<sequence>MDPVLHVADRFRHREHPSDKRPAGNLGKSARKASGAHEGTPPSATPPRCGNYGIAIVKTVDAGARTG</sequence>
<dbReference type="Proteomes" id="UP000655751">
    <property type="component" value="Unassembled WGS sequence"/>
</dbReference>
<organism evidence="2 3">
    <name type="scientific">Nocardia bovistercoris</name>
    <dbReference type="NCBI Taxonomy" id="2785916"/>
    <lineage>
        <taxon>Bacteria</taxon>
        <taxon>Bacillati</taxon>
        <taxon>Actinomycetota</taxon>
        <taxon>Actinomycetes</taxon>
        <taxon>Mycobacteriales</taxon>
        <taxon>Nocardiaceae</taxon>
        <taxon>Nocardia</taxon>
    </lineage>
</organism>
<evidence type="ECO:0000313" key="2">
    <source>
        <dbReference type="EMBL" id="MBH0781890.1"/>
    </source>
</evidence>
<comment type="caution">
    <text evidence="2">The sequence shown here is derived from an EMBL/GenBank/DDBJ whole genome shotgun (WGS) entry which is preliminary data.</text>
</comment>
<reference evidence="2" key="1">
    <citation type="submission" date="2020-11" db="EMBL/GenBank/DDBJ databases">
        <title>Nocardia NEAU-351.nov., a novel actinomycete isolated from the cow dung.</title>
        <authorList>
            <person name="Zhang X."/>
        </authorList>
    </citation>
    <scope>NUCLEOTIDE SEQUENCE</scope>
    <source>
        <strain evidence="2">NEAU-351</strain>
    </source>
</reference>
<evidence type="ECO:0000256" key="1">
    <source>
        <dbReference type="SAM" id="MobiDB-lite"/>
    </source>
</evidence>
<dbReference type="AlphaFoldDB" id="A0A931IKF3"/>
<feature type="region of interest" description="Disordered" evidence="1">
    <location>
        <begin position="1"/>
        <end position="51"/>
    </location>
</feature>
<gene>
    <name evidence="2" type="ORF">IT779_37030</name>
</gene>
<dbReference type="EMBL" id="JADMLG010000035">
    <property type="protein sequence ID" value="MBH0781890.1"/>
    <property type="molecule type" value="Genomic_DNA"/>
</dbReference>
<dbReference type="RefSeq" id="WP_196154171.1">
    <property type="nucleotide sequence ID" value="NZ_JADMLG010000035.1"/>
</dbReference>
<feature type="compositionally biased region" description="Basic and acidic residues" evidence="1">
    <location>
        <begin position="7"/>
        <end position="22"/>
    </location>
</feature>
<evidence type="ECO:0000313" key="3">
    <source>
        <dbReference type="Proteomes" id="UP000655751"/>
    </source>
</evidence>
<accession>A0A931IKF3</accession>
<protein>
    <submittedName>
        <fullName evidence="2">Uncharacterized protein</fullName>
    </submittedName>
</protein>
<proteinExistence type="predicted"/>